<feature type="compositionally biased region" description="Acidic residues" evidence="1">
    <location>
        <begin position="815"/>
        <end position="825"/>
    </location>
</feature>
<sequence length="1724" mass="186868">MECDSEYIIGNNREDQKAAAEVPKEEQVEIVGVVDDQDVVAGSKITIPEEVLSSFDLDVVLSTGIHIDVETEEQVPAAHATISRTYLAQIDCHQVPDGTLYGAIHYIMENMEDFNEVFSGCKMTTWRPQPELQRIKLLVVRSKEELTDDVAPKKVSWQPPAVSLTEVKPDEVPFAEHSAKHPATQEETSAQAVHATPFRRALVRPGHNISIPVSFLNDNYNIETVLSSGLHVQVDADGVLDDDIDDLRLLKDSSADGSWMQYKAEGMSKLFERYPLWEIKQWRKVDLDNICVHLIRPTQDWLLTDATAANDDINEAEDDQQAVTATHGPAGLDDAGAWEEEDYKHVIVGSAEPGSMLDDEVKAKSFLIPRVKVVIPRRFMEQVMNTKAVLKNGLSLVIVMHDEKNNRESSHAPPSVLAKVHVSVEQFRHAQGYSQYRIDGLKPVCEQYNGWRIFSWVKMDETTAQLRINKADAVVQVKAHDGGADSSGQHPNMTDGQAVAPSGSGVNNNPSILGVPRVPVWLRQNQAVSVPRPFMEHLLAVDSVLDNGLNLEVQPEGKLPLPRLLCNVICYKNERGWAQYRIQQDLKSITMQYNGWGVVNWECIDPTTARLVICPPGSEEPTGKTQPLQAATTPLDKGADVEGGDVPSEAVRLSASDEPVASNQQAAVAVAVAVADVPVVEGGSGRRASKGKPSVNEAQNADKPTFVLHRSTKCITLMSPDHFIHVPRTFFQDNYDVDMICQKGLKIQVEANGVIDPEMATACVASYQNNSGYSYFRLLAFKATCRKYRGWRVDSWEVVDEETVKMRISGPFASEEEATLNDAEGEGAPKGRRKRQASVWQEEEEEEEELPVSRQTSNRHAGNPRHVQQKQQEQEEVQGMDEEPVTEQPIKAVAPFSSSDFLPDQCTAIQAALRDLAAQHCLNVRSFRDMVLPSPVSLPVATQTEIMSIPFNPGFFEAHFQHCKLPKHITLILNKDGELLEDRYESRILQTSSSRDKSASQEYLFRLPHPLRQEGAGWDIVGLTKVLDGSIMLHLFRPVSGRRGGRKKKKLMADQEDEPTRGKGDAGGGVGYESMEELQEDHDAAMAIMTLAQAVTSQPPDSNFNNSADPAGPLPTNYQQGLPRASNSQQGLPRASNSQQGLPRSSKEQGGNGNAEFEPVPSAAMTGVEGYMTGMQHQQQPAAMRVEDLIAGMQQLPQDAMNLQQGQMEASWGSAGIDMQAAQMLSGHAAEHVGMQQQLLGQLGMSMNLAPSQQQQQQLVMAVGPGGERYLMPVSQGLGQGYASSVPALMTGPDGNQVLVMIPQQQLLQQQQQRLYAAGPSTDGSRYILSSHTGQAGADGSRHSETIEALLQQQQQQVELEQQQAALHSLGQQQQQLSPEHQLLVHLGHGQQGSRQVSSLNLSSHRQNVVQGVDSEGAGVPPMLHNDQHIDQLHNDRHMKHEASHSLEHNHVAGSYHAQQQQQGNPSVVWNGQSLQLVQGGGLPPGLVVGGGRVSNGGGGGGGAGGMILTAGGGGAGQLLMLGSGGGGGLLTMLPNGQLVALQGGSHLQSPEGDNLGDMLRGSSITGGGGNGVQVLQMNPSGHAGGLLPLGTHQGQQGRVSLLGGGGPQQQQGSFSFGTAHQALQAAGGGLLQHQEGSGQHGGAQPLIMQMHGSGGHLVSLQQQLGGGGMMQALPHQQQQAMFMASHQGDQQQHDMFTTGGQQDRQHGMFMSCGGQQEQQAPRW</sequence>
<proteinExistence type="predicted"/>
<feature type="compositionally biased region" description="Polar residues" evidence="1">
    <location>
        <begin position="1097"/>
        <end position="1108"/>
    </location>
</feature>
<organism evidence="2 3">
    <name type="scientific">Chlamydomonas eustigma</name>
    <dbReference type="NCBI Taxonomy" id="1157962"/>
    <lineage>
        <taxon>Eukaryota</taxon>
        <taxon>Viridiplantae</taxon>
        <taxon>Chlorophyta</taxon>
        <taxon>core chlorophytes</taxon>
        <taxon>Chlorophyceae</taxon>
        <taxon>CS clade</taxon>
        <taxon>Chlamydomonadales</taxon>
        <taxon>Chlamydomonadaceae</taxon>
        <taxon>Chlamydomonas</taxon>
    </lineage>
</organism>
<dbReference type="Proteomes" id="UP000232323">
    <property type="component" value="Unassembled WGS sequence"/>
</dbReference>
<keyword evidence="3" id="KW-1185">Reference proteome</keyword>
<feature type="region of interest" description="Disordered" evidence="1">
    <location>
        <begin position="1097"/>
        <end position="1160"/>
    </location>
</feature>
<protein>
    <submittedName>
        <fullName evidence="2">Uncharacterized protein</fullName>
    </submittedName>
</protein>
<dbReference type="OrthoDB" id="552291at2759"/>
<reference evidence="2 3" key="1">
    <citation type="submission" date="2017-08" db="EMBL/GenBank/DDBJ databases">
        <title>Acidophilic green algal genome provides insights into adaptation to an acidic environment.</title>
        <authorList>
            <person name="Hirooka S."/>
            <person name="Hirose Y."/>
            <person name="Kanesaki Y."/>
            <person name="Higuchi S."/>
            <person name="Fujiwara T."/>
            <person name="Onuma R."/>
            <person name="Era A."/>
            <person name="Ohbayashi R."/>
            <person name="Uzuka A."/>
            <person name="Nozaki H."/>
            <person name="Yoshikawa H."/>
            <person name="Miyagishima S.Y."/>
        </authorList>
    </citation>
    <scope>NUCLEOTIDE SEQUENCE [LARGE SCALE GENOMIC DNA]</scope>
    <source>
        <strain evidence="2 3">NIES-2499</strain>
    </source>
</reference>
<evidence type="ECO:0000313" key="2">
    <source>
        <dbReference type="EMBL" id="GAX74052.1"/>
    </source>
</evidence>
<feature type="region of interest" description="Disordered" evidence="1">
    <location>
        <begin position="1042"/>
        <end position="1071"/>
    </location>
</feature>
<feature type="compositionally biased region" description="Acidic residues" evidence="1">
    <location>
        <begin position="841"/>
        <end position="850"/>
    </location>
</feature>
<feature type="compositionally biased region" description="Polar residues" evidence="1">
    <location>
        <begin position="486"/>
        <end position="495"/>
    </location>
</feature>
<feature type="region of interest" description="Disordered" evidence="1">
    <location>
        <begin position="815"/>
        <end position="885"/>
    </location>
</feature>
<feature type="compositionally biased region" description="Acidic residues" evidence="1">
    <location>
        <begin position="874"/>
        <end position="885"/>
    </location>
</feature>
<feature type="region of interest" description="Disordered" evidence="1">
    <location>
        <begin position="616"/>
        <end position="645"/>
    </location>
</feature>
<feature type="region of interest" description="Disordered" evidence="1">
    <location>
        <begin position="682"/>
        <end position="701"/>
    </location>
</feature>
<feature type="compositionally biased region" description="Polar residues" evidence="1">
    <location>
        <begin position="1116"/>
        <end position="1143"/>
    </location>
</feature>
<accession>A0A250WTU3</accession>
<gene>
    <name evidence="2" type="ORF">CEUSTIGMA_g1502.t1</name>
</gene>
<feature type="region of interest" description="Disordered" evidence="1">
    <location>
        <begin position="481"/>
        <end position="506"/>
    </location>
</feature>
<comment type="caution">
    <text evidence="2">The sequence shown here is derived from an EMBL/GenBank/DDBJ whole genome shotgun (WGS) entry which is preliminary data.</text>
</comment>
<dbReference type="EMBL" id="BEGY01000005">
    <property type="protein sequence ID" value="GAX74052.1"/>
    <property type="molecule type" value="Genomic_DNA"/>
</dbReference>
<evidence type="ECO:0000256" key="1">
    <source>
        <dbReference type="SAM" id="MobiDB-lite"/>
    </source>
</evidence>
<evidence type="ECO:0000313" key="3">
    <source>
        <dbReference type="Proteomes" id="UP000232323"/>
    </source>
</evidence>
<feature type="compositionally biased region" description="Polar residues" evidence="1">
    <location>
        <begin position="623"/>
        <end position="632"/>
    </location>
</feature>
<name>A0A250WTU3_9CHLO</name>